<evidence type="ECO:0000256" key="3">
    <source>
        <dbReference type="ARBA" id="ARBA00022692"/>
    </source>
</evidence>
<dbReference type="SMART" id="SM00382">
    <property type="entry name" value="AAA"/>
    <property type="match status" value="1"/>
</dbReference>
<feature type="transmembrane region" description="Helical" evidence="8">
    <location>
        <begin position="249"/>
        <end position="270"/>
    </location>
</feature>
<dbReference type="GO" id="GO:0016887">
    <property type="term" value="F:ATP hydrolysis activity"/>
    <property type="evidence" value="ECO:0007669"/>
    <property type="project" value="InterPro"/>
</dbReference>
<keyword evidence="3 8" id="KW-0812">Transmembrane</keyword>
<dbReference type="PROSITE" id="PS50893">
    <property type="entry name" value="ABC_TRANSPORTER_2"/>
    <property type="match status" value="1"/>
</dbReference>
<evidence type="ECO:0000256" key="2">
    <source>
        <dbReference type="ARBA" id="ARBA00022448"/>
    </source>
</evidence>
<dbReference type="PROSITE" id="PS00211">
    <property type="entry name" value="ABC_TRANSPORTER_1"/>
    <property type="match status" value="1"/>
</dbReference>
<evidence type="ECO:0000313" key="12">
    <source>
        <dbReference type="Proteomes" id="UP000680656"/>
    </source>
</evidence>
<feature type="transmembrane region" description="Helical" evidence="8">
    <location>
        <begin position="20"/>
        <end position="43"/>
    </location>
</feature>
<dbReference type="Gene3D" id="1.20.1560.10">
    <property type="entry name" value="ABC transporter type 1, transmembrane domain"/>
    <property type="match status" value="1"/>
</dbReference>
<dbReference type="EMBL" id="CP075546">
    <property type="protein sequence ID" value="QVV88231.1"/>
    <property type="molecule type" value="Genomic_DNA"/>
</dbReference>
<dbReference type="InterPro" id="IPR027417">
    <property type="entry name" value="P-loop_NTPase"/>
</dbReference>
<proteinExistence type="predicted"/>
<dbReference type="GO" id="GO:0005524">
    <property type="term" value="F:ATP binding"/>
    <property type="evidence" value="ECO:0007669"/>
    <property type="project" value="UniProtKB-KW"/>
</dbReference>
<dbReference type="InterPro" id="IPR017871">
    <property type="entry name" value="ABC_transporter-like_CS"/>
</dbReference>
<accession>A0A8E7EJ49</accession>
<evidence type="ECO:0000256" key="8">
    <source>
        <dbReference type="SAM" id="Phobius"/>
    </source>
</evidence>
<keyword evidence="6 8" id="KW-1133">Transmembrane helix</keyword>
<reference evidence="11 12" key="1">
    <citation type="submission" date="2021-05" db="EMBL/GenBank/DDBJ databases">
        <title>A novel Methanospirillum isolate from a pyrite-forming mixed culture.</title>
        <authorList>
            <person name="Bunk B."/>
            <person name="Sproer C."/>
            <person name="Spring S."/>
            <person name="Pester M."/>
        </authorList>
    </citation>
    <scope>NUCLEOTIDE SEQUENCE [LARGE SCALE GENOMIC DNA]</scope>
    <source>
        <strain evidence="11 12">J.3.6.1-F.2.7.3</strain>
    </source>
</reference>
<feature type="domain" description="ABC transporter" evidence="9">
    <location>
        <begin position="338"/>
        <end position="573"/>
    </location>
</feature>
<dbReference type="RefSeq" id="WP_214419047.1">
    <property type="nucleotide sequence ID" value="NZ_CP075546.1"/>
</dbReference>
<dbReference type="SUPFAM" id="SSF52540">
    <property type="entry name" value="P-loop containing nucleoside triphosphate hydrolases"/>
    <property type="match status" value="1"/>
</dbReference>
<keyword evidence="7 8" id="KW-0472">Membrane</keyword>
<dbReference type="InterPro" id="IPR036640">
    <property type="entry name" value="ABC1_TM_sf"/>
</dbReference>
<dbReference type="Pfam" id="PF00005">
    <property type="entry name" value="ABC_tran"/>
    <property type="match status" value="1"/>
</dbReference>
<dbReference type="PROSITE" id="PS50929">
    <property type="entry name" value="ABC_TM1F"/>
    <property type="match status" value="1"/>
</dbReference>
<evidence type="ECO:0000256" key="7">
    <source>
        <dbReference type="ARBA" id="ARBA00023136"/>
    </source>
</evidence>
<dbReference type="InterPro" id="IPR011527">
    <property type="entry name" value="ABC1_TM_dom"/>
</dbReference>
<dbReference type="Pfam" id="PF00664">
    <property type="entry name" value="ABC_membrane"/>
    <property type="match status" value="1"/>
</dbReference>
<feature type="transmembrane region" description="Helical" evidence="8">
    <location>
        <begin position="276"/>
        <end position="296"/>
    </location>
</feature>
<keyword evidence="2" id="KW-0813">Transport</keyword>
<feature type="transmembrane region" description="Helical" evidence="8">
    <location>
        <begin position="132"/>
        <end position="157"/>
    </location>
</feature>
<evidence type="ECO:0000256" key="4">
    <source>
        <dbReference type="ARBA" id="ARBA00022741"/>
    </source>
</evidence>
<dbReference type="PANTHER" id="PTHR43394:SF1">
    <property type="entry name" value="ATP-BINDING CASSETTE SUB-FAMILY B MEMBER 10, MITOCHONDRIAL"/>
    <property type="match status" value="1"/>
</dbReference>
<dbReference type="InterPro" id="IPR003439">
    <property type="entry name" value="ABC_transporter-like_ATP-bd"/>
</dbReference>
<dbReference type="GO" id="GO:0015421">
    <property type="term" value="F:ABC-type oligopeptide transporter activity"/>
    <property type="evidence" value="ECO:0007669"/>
    <property type="project" value="TreeGrafter"/>
</dbReference>
<dbReference type="SUPFAM" id="SSF90123">
    <property type="entry name" value="ABC transporter transmembrane region"/>
    <property type="match status" value="1"/>
</dbReference>
<feature type="transmembrane region" description="Helical" evidence="8">
    <location>
        <begin position="55"/>
        <end position="74"/>
    </location>
</feature>
<keyword evidence="5 11" id="KW-0067">ATP-binding</keyword>
<dbReference type="InterPro" id="IPR003593">
    <property type="entry name" value="AAA+_ATPase"/>
</dbReference>
<name>A0A8E7EJ49_9EURY</name>
<keyword evidence="12" id="KW-1185">Reference proteome</keyword>
<feature type="domain" description="ABC transmembrane type-1" evidence="10">
    <location>
        <begin position="23"/>
        <end position="304"/>
    </location>
</feature>
<dbReference type="AlphaFoldDB" id="A0A8E7EJ49"/>
<evidence type="ECO:0000259" key="9">
    <source>
        <dbReference type="PROSITE" id="PS50893"/>
    </source>
</evidence>
<evidence type="ECO:0000256" key="6">
    <source>
        <dbReference type="ARBA" id="ARBA00022989"/>
    </source>
</evidence>
<comment type="subcellular location">
    <subcellularLocation>
        <location evidence="1">Membrane</location>
        <topology evidence="1">Multi-pass membrane protein</topology>
    </subcellularLocation>
</comment>
<evidence type="ECO:0000256" key="1">
    <source>
        <dbReference type="ARBA" id="ARBA00004141"/>
    </source>
</evidence>
<evidence type="ECO:0000259" key="10">
    <source>
        <dbReference type="PROSITE" id="PS50929"/>
    </source>
</evidence>
<keyword evidence="4" id="KW-0547">Nucleotide-binding</keyword>
<dbReference type="KEGG" id="mrtj:KHC33_12970"/>
<dbReference type="GO" id="GO:0016020">
    <property type="term" value="C:membrane"/>
    <property type="evidence" value="ECO:0007669"/>
    <property type="project" value="UniProtKB-SubCell"/>
</dbReference>
<dbReference type="Gene3D" id="3.40.50.300">
    <property type="entry name" value="P-loop containing nucleotide triphosphate hydrolases"/>
    <property type="match status" value="1"/>
</dbReference>
<dbReference type="GeneID" id="65098112"/>
<evidence type="ECO:0000313" key="11">
    <source>
        <dbReference type="EMBL" id="QVV88231.1"/>
    </source>
</evidence>
<dbReference type="Proteomes" id="UP000680656">
    <property type="component" value="Chromosome"/>
</dbReference>
<dbReference type="FunFam" id="3.40.50.300:FF:000287">
    <property type="entry name" value="Multidrug ABC transporter ATP-binding protein"/>
    <property type="match status" value="1"/>
</dbReference>
<dbReference type="InterPro" id="IPR039421">
    <property type="entry name" value="Type_1_exporter"/>
</dbReference>
<dbReference type="PANTHER" id="PTHR43394">
    <property type="entry name" value="ATP-DEPENDENT PERMEASE MDL1, MITOCHONDRIAL"/>
    <property type="match status" value="1"/>
</dbReference>
<sequence length="576" mass="63309">MMPKSPYVRLFSVLKPQLPILSLGVIAEIFKYISTLWIGLLGVDLLRMARAGDPASLLIPIGLSILVLAVLRGVSGYLSPYLCHVGAYRLLADLRDQFYRTIEPLAPAVLMQRRTGDIVSIAGNNVETLELFFAHTIAPLVTAIVIPVIVFISLFLIHPMVAGVYALLTFCIAFLPKLALSLNDERGNRLRELIGGINAFLIDSVQGIREILAFSRSESRFKQVMSLNDQYQEEYGIYVRKNSIITASFILILSGGVIVMLTISSIFVATGELDPLNLPIVILFTSAGFASMANIVEISKQFSLTFAGARRLYELMDVHPTVRESEKPVHPESLEPSLMVENVSFRYSSSEPLVLRDISFTVPVGKTVAIVGMTGAGKTTISHLIMRFWDPVSGRIMIGGHEISSLQLSLLRDTIAIVTQDIFLLNTSIMENIRLGRADATDEEVIEAAQVARIHSFVSALPKGYQTLVGERGVRLSGGERQRIAIARAVLKNAPILILDEATSALDTCTELEIREALKELSSGRTVLIIAHRLSTIKHADQILVLREGTIVERGNHDDLVRLNGVYSSLIKAQEI</sequence>
<protein>
    <submittedName>
        <fullName evidence="11">ABC transporter ATP-binding protein/permease</fullName>
    </submittedName>
</protein>
<organism evidence="11 12">
    <name type="scientific">Methanospirillum purgamenti</name>
    <dbReference type="NCBI Taxonomy" id="2834276"/>
    <lineage>
        <taxon>Archaea</taxon>
        <taxon>Methanobacteriati</taxon>
        <taxon>Methanobacteriota</taxon>
        <taxon>Stenosarchaea group</taxon>
        <taxon>Methanomicrobia</taxon>
        <taxon>Methanomicrobiales</taxon>
        <taxon>Methanospirillaceae</taxon>
        <taxon>Methanospirillum</taxon>
    </lineage>
</organism>
<gene>
    <name evidence="11" type="ORF">KHC33_12970</name>
</gene>
<evidence type="ECO:0000256" key="5">
    <source>
        <dbReference type="ARBA" id="ARBA00022840"/>
    </source>
</evidence>
<feature type="transmembrane region" description="Helical" evidence="8">
    <location>
        <begin position="164"/>
        <end position="182"/>
    </location>
</feature>